<feature type="transmembrane region" description="Helical" evidence="1">
    <location>
        <begin position="249"/>
        <end position="267"/>
    </location>
</feature>
<dbReference type="HOGENOM" id="CLU_915996_0_0_1"/>
<accession>E3MBU3</accession>
<dbReference type="eggNOG" id="ENOG502THXH">
    <property type="taxonomic scope" value="Eukaryota"/>
</dbReference>
<feature type="transmembrane region" description="Helical" evidence="1">
    <location>
        <begin position="209"/>
        <end position="228"/>
    </location>
</feature>
<feature type="transmembrane region" description="Helical" evidence="1">
    <location>
        <begin position="96"/>
        <end position="124"/>
    </location>
</feature>
<dbReference type="AlphaFoldDB" id="E3MBU3"/>
<name>E3MBU3_CAERE</name>
<keyword evidence="1" id="KW-1133">Transmembrane helix</keyword>
<evidence type="ECO:0000313" key="3">
    <source>
        <dbReference type="Proteomes" id="UP000008281"/>
    </source>
</evidence>
<feature type="transmembrane region" description="Helical" evidence="1">
    <location>
        <begin position="68"/>
        <end position="90"/>
    </location>
</feature>
<dbReference type="InParanoid" id="E3MBU3"/>
<keyword evidence="1" id="KW-0472">Membrane</keyword>
<evidence type="ECO:0008006" key="4">
    <source>
        <dbReference type="Google" id="ProtNLM"/>
    </source>
</evidence>
<gene>
    <name evidence="2" type="ORF">CRE_15970</name>
</gene>
<keyword evidence="3" id="KW-1185">Reference proteome</keyword>
<sequence>MPNETVTSEMEESIEDLSDYASILLFSYGYILSPLAVYFLFCLPFYYTAFKKNRQAYSESSFRRLIIFVYRTIMYFYTAFYLAAVIAVIIRLVTRSFLSFIIILLVCPFVIFHSWFTASYQLIISIISIHRLINSRPSKQLRKQLSHHQVHILTYAIFGLIVLKDLETGRRAAVVIKTGSFYPIDFPGMYYTVSFQSQNYLFTIWRIQITYIVHQVFVFIGMACQLSIKEPASSHAENVIATHTKYIGAIKLALSIIYAVCIFTEFMEFMDTALFIGIDFFLVPVVIQMTEIKNTNQNVITTVPISLPVVDVQKIEISLS</sequence>
<reference evidence="2" key="1">
    <citation type="submission" date="2007-07" db="EMBL/GenBank/DDBJ databases">
        <title>PCAP assembly of the Caenorhabditis remanei genome.</title>
        <authorList>
            <consortium name="The Caenorhabditis remanei Sequencing Consortium"/>
            <person name="Wilson R.K."/>
        </authorList>
    </citation>
    <scope>NUCLEOTIDE SEQUENCE [LARGE SCALE GENOMIC DNA]</scope>
    <source>
        <strain evidence="2">PB4641</strain>
    </source>
</reference>
<dbReference type="EMBL" id="DS268433">
    <property type="protein sequence ID" value="EFO97699.1"/>
    <property type="molecule type" value="Genomic_DNA"/>
</dbReference>
<dbReference type="STRING" id="31234.E3MBU3"/>
<feature type="transmembrane region" description="Helical" evidence="1">
    <location>
        <begin position="273"/>
        <end position="290"/>
    </location>
</feature>
<evidence type="ECO:0000256" key="1">
    <source>
        <dbReference type="SAM" id="Phobius"/>
    </source>
</evidence>
<dbReference type="Proteomes" id="UP000008281">
    <property type="component" value="Unassembled WGS sequence"/>
</dbReference>
<keyword evidence="1" id="KW-0812">Transmembrane</keyword>
<organism evidence="3">
    <name type="scientific">Caenorhabditis remanei</name>
    <name type="common">Caenorhabditis vulgaris</name>
    <dbReference type="NCBI Taxonomy" id="31234"/>
    <lineage>
        <taxon>Eukaryota</taxon>
        <taxon>Metazoa</taxon>
        <taxon>Ecdysozoa</taxon>
        <taxon>Nematoda</taxon>
        <taxon>Chromadorea</taxon>
        <taxon>Rhabditida</taxon>
        <taxon>Rhabditina</taxon>
        <taxon>Rhabditomorpha</taxon>
        <taxon>Rhabditoidea</taxon>
        <taxon>Rhabditidae</taxon>
        <taxon>Peloderinae</taxon>
        <taxon>Caenorhabditis</taxon>
    </lineage>
</organism>
<protein>
    <recommendedName>
        <fullName evidence="4">Serpentine Receptor, class Z</fullName>
    </recommendedName>
</protein>
<proteinExistence type="predicted"/>
<evidence type="ECO:0000313" key="2">
    <source>
        <dbReference type="EMBL" id="EFO97699.1"/>
    </source>
</evidence>
<feature type="transmembrane region" description="Helical" evidence="1">
    <location>
        <begin position="20"/>
        <end position="47"/>
    </location>
</feature>